<dbReference type="Proteomes" id="UP000295636">
    <property type="component" value="Unassembled WGS sequence"/>
</dbReference>
<dbReference type="PANTHER" id="PTHR43649:SF11">
    <property type="entry name" value="ABC TRANSPORTER SUBSTRATE-BINDING PROTEIN YESO-RELATED"/>
    <property type="match status" value="1"/>
</dbReference>
<dbReference type="CDD" id="cd13585">
    <property type="entry name" value="PBP2_TMBP_like"/>
    <property type="match status" value="1"/>
</dbReference>
<evidence type="ECO:0000313" key="2">
    <source>
        <dbReference type="EMBL" id="TDF98744.1"/>
    </source>
</evidence>
<feature type="chain" id="PRO_5020636669" evidence="1">
    <location>
        <begin position="27"/>
        <end position="438"/>
    </location>
</feature>
<protein>
    <submittedName>
        <fullName evidence="2">Sugar ABC transporter substrate-binding protein</fullName>
    </submittedName>
</protein>
<dbReference type="SUPFAM" id="SSF53850">
    <property type="entry name" value="Periplasmic binding protein-like II"/>
    <property type="match status" value="1"/>
</dbReference>
<dbReference type="InterPro" id="IPR050490">
    <property type="entry name" value="Bact_solute-bd_prot1"/>
</dbReference>
<organism evidence="2 3">
    <name type="scientific">Paenibacillus piri</name>
    <dbReference type="NCBI Taxonomy" id="2547395"/>
    <lineage>
        <taxon>Bacteria</taxon>
        <taxon>Bacillati</taxon>
        <taxon>Bacillota</taxon>
        <taxon>Bacilli</taxon>
        <taxon>Bacillales</taxon>
        <taxon>Paenibacillaceae</taxon>
        <taxon>Paenibacillus</taxon>
    </lineage>
</organism>
<dbReference type="OrthoDB" id="7918484at2"/>
<reference evidence="2 3" key="1">
    <citation type="submission" date="2019-03" db="EMBL/GenBank/DDBJ databases">
        <title>This is whole genome sequence of Paenibacillus sp MS74 strain.</title>
        <authorList>
            <person name="Trinh H.N."/>
        </authorList>
    </citation>
    <scope>NUCLEOTIDE SEQUENCE [LARGE SCALE GENOMIC DNA]</scope>
    <source>
        <strain evidence="2 3">MS74</strain>
    </source>
</reference>
<gene>
    <name evidence="2" type="ORF">E1757_09445</name>
</gene>
<keyword evidence="1" id="KW-0732">Signal</keyword>
<comment type="caution">
    <text evidence="2">The sequence shown here is derived from an EMBL/GenBank/DDBJ whole genome shotgun (WGS) entry which is preliminary data.</text>
</comment>
<dbReference type="Gene3D" id="3.40.190.10">
    <property type="entry name" value="Periplasmic binding protein-like II"/>
    <property type="match status" value="2"/>
</dbReference>
<dbReference type="EMBL" id="SMRT01000003">
    <property type="protein sequence ID" value="TDF98744.1"/>
    <property type="molecule type" value="Genomic_DNA"/>
</dbReference>
<evidence type="ECO:0000256" key="1">
    <source>
        <dbReference type="SAM" id="SignalP"/>
    </source>
</evidence>
<dbReference type="Pfam" id="PF01547">
    <property type="entry name" value="SBP_bac_1"/>
    <property type="match status" value="1"/>
</dbReference>
<dbReference type="PROSITE" id="PS51257">
    <property type="entry name" value="PROKAR_LIPOPROTEIN"/>
    <property type="match status" value="1"/>
</dbReference>
<name>A0A4V6PIJ5_9BACL</name>
<dbReference type="AlphaFoldDB" id="A0A4V6PIJ5"/>
<evidence type="ECO:0000313" key="3">
    <source>
        <dbReference type="Proteomes" id="UP000295636"/>
    </source>
</evidence>
<sequence>MFKKGFTIGMAAILAVALSACSGGEAAQKPAGKNDTQEKVTLRFGFYGGEARHKKYTEMIADFEKKNPNIKVEQEFADQDPFYDKLATQAAGNNLPDVISMKLSRYGDYANRNQLLPLDDFVQSKTIDTSDFSPRMLDAGKVNGKIIMVANGNVSKGLFYNTELFKKANVQPPKFDASWDEFAAKGAEFKKAVNNPNIYFADDPTGITPDSDIFGYFLRQRGKDVYSKEGKLGFEKQDMIDWFNYWDKLRKDGIIPPAPVVAEYANKSAQESMLVKGVVALTVSAGGANQLGIYQSFVKDQLEAGRIPTLPNGKHGEDLGGIFFSIAAKSKHPKEAAQFINYLLNDVDGAKIFKEEFGPSPSKKMQEAVKPVLSPANIKVDEFQQKVAEFFTIPNNPPAGNSEIYKQITITSQAIGFGKKTVEKAVDDFFNEANKILK</sequence>
<keyword evidence="3" id="KW-1185">Reference proteome</keyword>
<dbReference type="PANTHER" id="PTHR43649">
    <property type="entry name" value="ARABINOSE-BINDING PROTEIN-RELATED"/>
    <property type="match status" value="1"/>
</dbReference>
<dbReference type="InterPro" id="IPR006059">
    <property type="entry name" value="SBP"/>
</dbReference>
<accession>A0A4V6PIJ5</accession>
<proteinExistence type="predicted"/>
<dbReference type="RefSeq" id="WP_133227091.1">
    <property type="nucleotide sequence ID" value="NZ_SMRT01000003.1"/>
</dbReference>
<feature type="signal peptide" evidence="1">
    <location>
        <begin position="1"/>
        <end position="26"/>
    </location>
</feature>